<dbReference type="EMBL" id="MCZF01000300">
    <property type="protein sequence ID" value="PMM40559.1"/>
    <property type="molecule type" value="Genomic_DNA"/>
</dbReference>
<proteinExistence type="predicted"/>
<evidence type="ECO:0000313" key="2">
    <source>
        <dbReference type="EMBL" id="PMM40559.1"/>
    </source>
</evidence>
<gene>
    <name evidence="2" type="ORF">BCT54_12190</name>
</gene>
<accession>A0A2N7JJA4</accession>
<keyword evidence="1" id="KW-0472">Membrane</keyword>
<keyword evidence="1" id="KW-1133">Transmembrane helix</keyword>
<dbReference type="AlphaFoldDB" id="A0A2N7JJA4"/>
<feature type="transmembrane region" description="Helical" evidence="1">
    <location>
        <begin position="18"/>
        <end position="37"/>
    </location>
</feature>
<name>A0A2N7JJA4_VIBSP</name>
<comment type="caution">
    <text evidence="2">The sequence shown here is derived from an EMBL/GenBank/DDBJ whole genome shotgun (WGS) entry which is preliminary data.</text>
</comment>
<dbReference type="Proteomes" id="UP000235533">
    <property type="component" value="Unassembled WGS sequence"/>
</dbReference>
<evidence type="ECO:0000256" key="1">
    <source>
        <dbReference type="SAM" id="Phobius"/>
    </source>
</evidence>
<reference evidence="3" key="1">
    <citation type="submission" date="2016-07" db="EMBL/GenBank/DDBJ databases">
        <title>Nontailed viruses are major unrecognized killers of bacteria in the ocean.</title>
        <authorList>
            <person name="Kauffman K."/>
            <person name="Hussain F."/>
            <person name="Yang J."/>
            <person name="Arevalo P."/>
            <person name="Brown J."/>
            <person name="Cutler M."/>
            <person name="Kelly L."/>
            <person name="Polz M.F."/>
        </authorList>
    </citation>
    <scope>NUCLEOTIDE SEQUENCE [LARGE SCALE GENOMIC DNA]</scope>
    <source>
        <strain evidence="3">10N.261.48.B5</strain>
    </source>
</reference>
<keyword evidence="1" id="KW-0812">Transmembrane</keyword>
<protein>
    <submittedName>
        <fullName evidence="2">Uncharacterized protein</fullName>
    </submittedName>
</protein>
<organism evidence="2 3">
    <name type="scientific">Vibrio splendidus</name>
    <dbReference type="NCBI Taxonomy" id="29497"/>
    <lineage>
        <taxon>Bacteria</taxon>
        <taxon>Pseudomonadati</taxon>
        <taxon>Pseudomonadota</taxon>
        <taxon>Gammaproteobacteria</taxon>
        <taxon>Vibrionales</taxon>
        <taxon>Vibrionaceae</taxon>
        <taxon>Vibrio</taxon>
    </lineage>
</organism>
<dbReference type="RefSeq" id="WP_102554000.1">
    <property type="nucleotide sequence ID" value="NZ_MCZF01000300.1"/>
</dbReference>
<sequence length="162" mass="16964">MKKNISHKKQGGFTLPDLALWVVLASALVLGVIQIYASVSGMLKEYQVTQAVSSLKGAAENVKIINHTGLTIAKVCDVKRNAAPKSLCGQSRDGKSTNPYGGDYQLAPNSNLSLVDVTVTGIDTQYIDSLADKLANMSAGNCAGFTGCSSIKLSGNNITVTL</sequence>
<evidence type="ECO:0000313" key="3">
    <source>
        <dbReference type="Proteomes" id="UP000235533"/>
    </source>
</evidence>